<dbReference type="Gene3D" id="3.90.1410.10">
    <property type="entry name" value="set domain protein methyltransferase, domain 1"/>
    <property type="match status" value="1"/>
</dbReference>
<keyword evidence="7" id="KW-1185">Reference proteome</keyword>
<feature type="region of interest" description="Disordered" evidence="4">
    <location>
        <begin position="450"/>
        <end position="470"/>
    </location>
</feature>
<dbReference type="SUPFAM" id="SSF81822">
    <property type="entry name" value="RuBisCo LSMT C-terminal, substrate-binding domain"/>
    <property type="match status" value="1"/>
</dbReference>
<dbReference type="Gene3D" id="3.90.1420.10">
    <property type="entry name" value="Rubisco LSMT, substrate-binding domain"/>
    <property type="match status" value="1"/>
</dbReference>
<dbReference type="PANTHER" id="PTHR13271">
    <property type="entry name" value="UNCHARACTERIZED PUTATIVE METHYLTRANSFERASE"/>
    <property type="match status" value="1"/>
</dbReference>
<dbReference type="EMBL" id="ML993903">
    <property type="protein sequence ID" value="KAF2203433.1"/>
    <property type="molecule type" value="Genomic_DNA"/>
</dbReference>
<dbReference type="PROSITE" id="PS50280">
    <property type="entry name" value="SET"/>
    <property type="match status" value="1"/>
</dbReference>
<dbReference type="GO" id="GO:0005634">
    <property type="term" value="C:nucleus"/>
    <property type="evidence" value="ECO:0007669"/>
    <property type="project" value="TreeGrafter"/>
</dbReference>
<feature type="domain" description="SET" evidence="5">
    <location>
        <begin position="25"/>
        <end position="262"/>
    </location>
</feature>
<dbReference type="SUPFAM" id="SSF82199">
    <property type="entry name" value="SET domain"/>
    <property type="match status" value="1"/>
</dbReference>
<evidence type="ECO:0000256" key="4">
    <source>
        <dbReference type="SAM" id="MobiDB-lite"/>
    </source>
</evidence>
<evidence type="ECO:0000259" key="5">
    <source>
        <dbReference type="PROSITE" id="PS50280"/>
    </source>
</evidence>
<dbReference type="InterPro" id="IPR046341">
    <property type="entry name" value="SET_dom_sf"/>
</dbReference>
<dbReference type="InterPro" id="IPR015353">
    <property type="entry name" value="Rubisco_LSMT_subst-bd"/>
</dbReference>
<dbReference type="AlphaFoldDB" id="A0A9P4JPN8"/>
<protein>
    <submittedName>
        <fullName evidence="6">SET domain-containing protein</fullName>
    </submittedName>
</protein>
<evidence type="ECO:0000256" key="3">
    <source>
        <dbReference type="ARBA" id="ARBA00022691"/>
    </source>
</evidence>
<dbReference type="GO" id="GO:0016279">
    <property type="term" value="F:protein-lysine N-methyltransferase activity"/>
    <property type="evidence" value="ECO:0007669"/>
    <property type="project" value="UniProtKB-ARBA"/>
</dbReference>
<name>A0A9P4JPN8_9PLEO</name>
<evidence type="ECO:0000256" key="1">
    <source>
        <dbReference type="ARBA" id="ARBA00022603"/>
    </source>
</evidence>
<dbReference type="FunFam" id="3.90.1410.10:FF:000007">
    <property type="entry name" value="Ribosomal lysine N-methyltransferase 4"/>
    <property type="match status" value="1"/>
</dbReference>
<organism evidence="6 7">
    <name type="scientific">Delitschia confertaspora ATCC 74209</name>
    <dbReference type="NCBI Taxonomy" id="1513339"/>
    <lineage>
        <taxon>Eukaryota</taxon>
        <taxon>Fungi</taxon>
        <taxon>Dikarya</taxon>
        <taxon>Ascomycota</taxon>
        <taxon>Pezizomycotina</taxon>
        <taxon>Dothideomycetes</taxon>
        <taxon>Pleosporomycetidae</taxon>
        <taxon>Pleosporales</taxon>
        <taxon>Delitschiaceae</taxon>
        <taxon>Delitschia</taxon>
    </lineage>
</organism>
<dbReference type="Proteomes" id="UP000799536">
    <property type="component" value="Unassembled WGS sequence"/>
</dbReference>
<keyword evidence="3" id="KW-0949">S-adenosyl-L-methionine</keyword>
<dbReference type="Pfam" id="PF00856">
    <property type="entry name" value="SET"/>
    <property type="match status" value="1"/>
</dbReference>
<feature type="compositionally biased region" description="Basic and acidic residues" evidence="4">
    <location>
        <begin position="452"/>
        <end position="464"/>
    </location>
</feature>
<comment type="caution">
    <text evidence="6">The sequence shown here is derived from an EMBL/GenBank/DDBJ whole genome shotgun (WGS) entry which is preliminary data.</text>
</comment>
<dbReference type="InterPro" id="IPR050600">
    <property type="entry name" value="SETD3_SETD6_MTase"/>
</dbReference>
<keyword evidence="2" id="KW-0808">Transferase</keyword>
<dbReference type="InterPro" id="IPR036464">
    <property type="entry name" value="Rubisco_LSMT_subst-bd_sf"/>
</dbReference>
<sequence length="470" mass="52917">MTDPFQQRSETFLHWLRNSGADISPKIELVDLRQIHAGRGVVAISEIAEDELLFRIPRSSVLSVENSALPRLLPAVFEELDPWLSLILVMIYEWCQGEKSSWKPYFDVLPSEFNTLMFWSEDELNELQASAVRYKIGKEGADEMFKEKIFPVVRQNAGIFGGEAAATAKERDVVALAHRMGSTIMAYAFDIEPANQSKEADEEGYVSEEEDEALPKGMVPLADMLNADADRNNARLFYEENYLSMKAISPIQAGEEIFNDYGPLPRSDLLRRYGYITDNYVKYDVVEISLDMVREAAAKHAHISSSIIEDRLEYLDDQGLIDTGYDITASDNFDVFEDISPELLVLIETLLLPQPEFERLKAKGKLPKPSNLSMKGAQLLHFLVKARTAQFATSLQQDQSEPISLPASGPSVVKARRYAMAKLVRIGEKAILRQADIALANLINKLSSSSNDLKRERSPQEESSKKRRMA</sequence>
<reference evidence="6" key="1">
    <citation type="journal article" date="2020" name="Stud. Mycol.">
        <title>101 Dothideomycetes genomes: a test case for predicting lifestyles and emergence of pathogens.</title>
        <authorList>
            <person name="Haridas S."/>
            <person name="Albert R."/>
            <person name="Binder M."/>
            <person name="Bloem J."/>
            <person name="Labutti K."/>
            <person name="Salamov A."/>
            <person name="Andreopoulos B."/>
            <person name="Baker S."/>
            <person name="Barry K."/>
            <person name="Bills G."/>
            <person name="Bluhm B."/>
            <person name="Cannon C."/>
            <person name="Castanera R."/>
            <person name="Culley D."/>
            <person name="Daum C."/>
            <person name="Ezra D."/>
            <person name="Gonzalez J."/>
            <person name="Henrissat B."/>
            <person name="Kuo A."/>
            <person name="Liang C."/>
            <person name="Lipzen A."/>
            <person name="Lutzoni F."/>
            <person name="Magnuson J."/>
            <person name="Mondo S."/>
            <person name="Nolan M."/>
            <person name="Ohm R."/>
            <person name="Pangilinan J."/>
            <person name="Park H.-J."/>
            <person name="Ramirez L."/>
            <person name="Alfaro M."/>
            <person name="Sun H."/>
            <person name="Tritt A."/>
            <person name="Yoshinaga Y."/>
            <person name="Zwiers L.-H."/>
            <person name="Turgeon B."/>
            <person name="Goodwin S."/>
            <person name="Spatafora J."/>
            <person name="Crous P."/>
            <person name="Grigoriev I."/>
        </authorList>
    </citation>
    <scope>NUCLEOTIDE SEQUENCE</scope>
    <source>
        <strain evidence="6">ATCC 74209</strain>
    </source>
</reference>
<evidence type="ECO:0000256" key="2">
    <source>
        <dbReference type="ARBA" id="ARBA00022679"/>
    </source>
</evidence>
<evidence type="ECO:0000313" key="6">
    <source>
        <dbReference type="EMBL" id="KAF2203433.1"/>
    </source>
</evidence>
<gene>
    <name evidence="6" type="ORF">GQ43DRAFT_366859</name>
</gene>
<accession>A0A9P4JPN8</accession>
<keyword evidence="1" id="KW-0489">Methyltransferase</keyword>
<evidence type="ECO:0000313" key="7">
    <source>
        <dbReference type="Proteomes" id="UP000799536"/>
    </source>
</evidence>
<proteinExistence type="predicted"/>
<dbReference type="GO" id="GO:0032259">
    <property type="term" value="P:methylation"/>
    <property type="evidence" value="ECO:0007669"/>
    <property type="project" value="UniProtKB-KW"/>
</dbReference>
<dbReference type="Pfam" id="PF09273">
    <property type="entry name" value="Rubis-subs-bind"/>
    <property type="match status" value="1"/>
</dbReference>
<dbReference type="OrthoDB" id="341421at2759"/>
<dbReference type="InterPro" id="IPR001214">
    <property type="entry name" value="SET_dom"/>
</dbReference>
<dbReference type="PANTHER" id="PTHR13271:SF34">
    <property type="entry name" value="N-LYSINE METHYLTRANSFERASE SETD6"/>
    <property type="match status" value="1"/>
</dbReference>